<dbReference type="PROSITE" id="PS50932">
    <property type="entry name" value="HTH_LACI_2"/>
    <property type="match status" value="1"/>
</dbReference>
<comment type="caution">
    <text evidence="5">The sequence shown here is derived from an EMBL/GenBank/DDBJ whole genome shotgun (WGS) entry which is preliminary data.</text>
</comment>
<dbReference type="InterPro" id="IPR028082">
    <property type="entry name" value="Peripla_BP_I"/>
</dbReference>
<dbReference type="GO" id="GO:0000976">
    <property type="term" value="F:transcription cis-regulatory region binding"/>
    <property type="evidence" value="ECO:0007669"/>
    <property type="project" value="TreeGrafter"/>
</dbReference>
<dbReference type="CDD" id="cd06267">
    <property type="entry name" value="PBP1_LacI_sugar_binding-like"/>
    <property type="match status" value="1"/>
</dbReference>
<dbReference type="Proteomes" id="UP000290921">
    <property type="component" value="Unassembled WGS sequence"/>
</dbReference>
<dbReference type="PROSITE" id="PS00356">
    <property type="entry name" value="HTH_LACI_1"/>
    <property type="match status" value="1"/>
</dbReference>
<evidence type="ECO:0000313" key="6">
    <source>
        <dbReference type="Proteomes" id="UP000290921"/>
    </source>
</evidence>
<dbReference type="SUPFAM" id="SSF53822">
    <property type="entry name" value="Periplasmic binding protein-like I"/>
    <property type="match status" value="1"/>
</dbReference>
<dbReference type="EMBL" id="QMAP01000001">
    <property type="protein sequence ID" value="RXI50495.1"/>
    <property type="molecule type" value="Genomic_DNA"/>
</dbReference>
<evidence type="ECO:0000259" key="4">
    <source>
        <dbReference type="PROSITE" id="PS50932"/>
    </source>
</evidence>
<evidence type="ECO:0000256" key="3">
    <source>
        <dbReference type="ARBA" id="ARBA00023163"/>
    </source>
</evidence>
<dbReference type="GO" id="GO:0003700">
    <property type="term" value="F:DNA-binding transcription factor activity"/>
    <property type="evidence" value="ECO:0007669"/>
    <property type="project" value="TreeGrafter"/>
</dbReference>
<dbReference type="Gene3D" id="3.40.50.2300">
    <property type="match status" value="2"/>
</dbReference>
<gene>
    <name evidence="5" type="ORF">DP130_00550</name>
</gene>
<name>A0A4Q0VEW2_CLOTA</name>
<keyword evidence="3" id="KW-0804">Transcription</keyword>
<keyword evidence="1" id="KW-0805">Transcription regulation</keyword>
<feature type="domain" description="HTH lacI-type" evidence="4">
    <location>
        <begin position="11"/>
        <end position="65"/>
    </location>
</feature>
<reference evidence="5 6" key="1">
    <citation type="submission" date="2018-06" db="EMBL/GenBank/DDBJ databases">
        <title>Genome conservation of Clostridium tetani.</title>
        <authorList>
            <person name="Bruggemann H."/>
            <person name="Popoff M.R."/>
        </authorList>
    </citation>
    <scope>NUCLEOTIDE SEQUENCE [LARGE SCALE GENOMIC DNA]</scope>
    <source>
        <strain evidence="5 6">2017.061</strain>
    </source>
</reference>
<dbReference type="PANTHER" id="PTHR30146:SF109">
    <property type="entry name" value="HTH-TYPE TRANSCRIPTIONAL REGULATOR GALS"/>
    <property type="match status" value="1"/>
</dbReference>
<dbReference type="InterPro" id="IPR010982">
    <property type="entry name" value="Lambda_DNA-bd_dom_sf"/>
</dbReference>
<dbReference type="Pfam" id="PF00532">
    <property type="entry name" value="Peripla_BP_1"/>
    <property type="match status" value="1"/>
</dbReference>
<proteinExistence type="predicted"/>
<dbReference type="InterPro" id="IPR000843">
    <property type="entry name" value="HTH_LacI"/>
</dbReference>
<dbReference type="InterPro" id="IPR001761">
    <property type="entry name" value="Peripla_BP/Lac1_sug-bd_dom"/>
</dbReference>
<organism evidence="5 6">
    <name type="scientific">Clostridium tetani</name>
    <dbReference type="NCBI Taxonomy" id="1513"/>
    <lineage>
        <taxon>Bacteria</taxon>
        <taxon>Bacillati</taxon>
        <taxon>Bacillota</taxon>
        <taxon>Clostridia</taxon>
        <taxon>Eubacteriales</taxon>
        <taxon>Clostridiaceae</taxon>
        <taxon>Clostridium</taxon>
    </lineage>
</organism>
<dbReference type="AlphaFoldDB" id="A0A4Q0VEW2"/>
<dbReference type="Gene3D" id="1.10.260.40">
    <property type="entry name" value="lambda repressor-like DNA-binding domains"/>
    <property type="match status" value="1"/>
</dbReference>
<evidence type="ECO:0000256" key="1">
    <source>
        <dbReference type="ARBA" id="ARBA00023015"/>
    </source>
</evidence>
<dbReference type="Pfam" id="PF00356">
    <property type="entry name" value="LacI"/>
    <property type="match status" value="1"/>
</dbReference>
<dbReference type="PRINTS" id="PR00036">
    <property type="entry name" value="HTHLACI"/>
</dbReference>
<dbReference type="SMART" id="SM00354">
    <property type="entry name" value="HTH_LACI"/>
    <property type="match status" value="1"/>
</dbReference>
<keyword evidence="2" id="KW-0238">DNA-binding</keyword>
<protein>
    <submittedName>
        <fullName evidence="5">LacI family transcriptional regulator</fullName>
    </submittedName>
</protein>
<dbReference type="PANTHER" id="PTHR30146">
    <property type="entry name" value="LACI-RELATED TRANSCRIPTIONAL REPRESSOR"/>
    <property type="match status" value="1"/>
</dbReference>
<sequence>MGYMEGIMSKITIKEVAKRANVSTATVSRVLNNNYPVSDEARKEVLKAASELNYKPNGVARSLKKNKTNLIGIIVADISNPFFMSVARGVESVVSEEYNLILSSTDESPDKEVKLLNMMLEKKVDGIVIASSNIDSSAIKSIIASGIKLVLIDRKVDDVTLDYIANDNFNGSFLLTESLIKKGHKDIAIVNGCLNVTTAIERFNGYRAAMNKYGLKIDKDFILQGNYSTSIAFVETRNLIRKGKLPTALLSANNSMTEGIMKALKSEKVRIPEDISLVSFGEITNQEFIEPKITCIKQNPFLMGQKAGEVILDKLNGKSKEDNFKEVVLINEFCEGNSIKSLI</sequence>
<dbReference type="CDD" id="cd01392">
    <property type="entry name" value="HTH_LacI"/>
    <property type="match status" value="1"/>
</dbReference>
<dbReference type="SUPFAM" id="SSF47413">
    <property type="entry name" value="lambda repressor-like DNA-binding domains"/>
    <property type="match status" value="1"/>
</dbReference>
<evidence type="ECO:0000313" key="5">
    <source>
        <dbReference type="EMBL" id="RXI50495.1"/>
    </source>
</evidence>
<evidence type="ECO:0000256" key="2">
    <source>
        <dbReference type="ARBA" id="ARBA00023125"/>
    </source>
</evidence>
<accession>A0A4Q0VEW2</accession>